<evidence type="ECO:0000313" key="2">
    <source>
        <dbReference type="EMBL" id="PMD66838.1"/>
    </source>
</evidence>
<protein>
    <submittedName>
        <fullName evidence="2">Uncharacterized protein</fullName>
    </submittedName>
</protein>
<name>A0A2J6TV54_9HELO</name>
<feature type="region of interest" description="Disordered" evidence="1">
    <location>
        <begin position="49"/>
        <end position="95"/>
    </location>
</feature>
<dbReference type="InParanoid" id="A0A2J6TV54"/>
<dbReference type="OrthoDB" id="5421765at2759"/>
<dbReference type="Proteomes" id="UP000235371">
    <property type="component" value="Unassembled WGS sequence"/>
</dbReference>
<proteinExistence type="predicted"/>
<evidence type="ECO:0000313" key="3">
    <source>
        <dbReference type="Proteomes" id="UP000235371"/>
    </source>
</evidence>
<evidence type="ECO:0000256" key="1">
    <source>
        <dbReference type="SAM" id="MobiDB-lite"/>
    </source>
</evidence>
<feature type="compositionally biased region" description="Polar residues" evidence="1">
    <location>
        <begin position="66"/>
        <end position="82"/>
    </location>
</feature>
<reference evidence="2 3" key="1">
    <citation type="submission" date="2016-04" db="EMBL/GenBank/DDBJ databases">
        <title>A degradative enzymes factory behind the ericoid mycorrhizal symbiosis.</title>
        <authorList>
            <consortium name="DOE Joint Genome Institute"/>
            <person name="Martino E."/>
            <person name="Morin E."/>
            <person name="Grelet G."/>
            <person name="Kuo A."/>
            <person name="Kohler A."/>
            <person name="Daghino S."/>
            <person name="Barry K."/>
            <person name="Choi C."/>
            <person name="Cichocki N."/>
            <person name="Clum A."/>
            <person name="Copeland A."/>
            <person name="Hainaut M."/>
            <person name="Haridas S."/>
            <person name="Labutti K."/>
            <person name="Lindquist E."/>
            <person name="Lipzen A."/>
            <person name="Khouja H.-R."/>
            <person name="Murat C."/>
            <person name="Ohm R."/>
            <person name="Olson A."/>
            <person name="Spatafora J."/>
            <person name="Veneault-Fourrey C."/>
            <person name="Henrissat B."/>
            <person name="Grigoriev I."/>
            <person name="Martin F."/>
            <person name="Perotto S."/>
        </authorList>
    </citation>
    <scope>NUCLEOTIDE SEQUENCE [LARGE SCALE GENOMIC DNA]</scope>
    <source>
        <strain evidence="2 3">E</strain>
    </source>
</reference>
<dbReference type="AlphaFoldDB" id="A0A2J6TV54"/>
<accession>A0A2J6TV54</accession>
<dbReference type="GeneID" id="36594293"/>
<organism evidence="2 3">
    <name type="scientific">Hyaloscypha bicolor E</name>
    <dbReference type="NCBI Taxonomy" id="1095630"/>
    <lineage>
        <taxon>Eukaryota</taxon>
        <taxon>Fungi</taxon>
        <taxon>Dikarya</taxon>
        <taxon>Ascomycota</taxon>
        <taxon>Pezizomycotina</taxon>
        <taxon>Leotiomycetes</taxon>
        <taxon>Helotiales</taxon>
        <taxon>Hyaloscyphaceae</taxon>
        <taxon>Hyaloscypha</taxon>
        <taxon>Hyaloscypha bicolor</taxon>
    </lineage>
</organism>
<dbReference type="EMBL" id="KZ613740">
    <property type="protein sequence ID" value="PMD66838.1"/>
    <property type="molecule type" value="Genomic_DNA"/>
</dbReference>
<dbReference type="RefSeq" id="XP_024743742.1">
    <property type="nucleotide sequence ID" value="XM_024886216.1"/>
</dbReference>
<gene>
    <name evidence="2" type="ORF">K444DRAFT_658065</name>
</gene>
<sequence>MVSSNFIAKILSAERNVSIVVDDNDFSAPYWSHHEYHVEWLPTSLTTSPTPTVVAKSKPSKGVPTGTVSQRSRPAAGNSSPSLGDHVGRFGGAKNNIGKGVSTSFVALDDMPFEDHSQTRKSMQDLYEWIHQHAENRSNAWNFEGRREDLKHELAKGEWNDWTEQGPQKLASLLVNPVTRRVAIRHIVASAIIQQIDLKSSPDTSLLPAHIVAFGQALLKIKRTPGEQETFSNSFSKWRHLTAALLSPLSSRTDNSE</sequence>
<keyword evidence="3" id="KW-1185">Reference proteome</keyword>